<dbReference type="RefSeq" id="WP_132538102.1">
    <property type="nucleotide sequence ID" value="NZ_SLWY01000001.1"/>
</dbReference>
<dbReference type="Proteomes" id="UP000295765">
    <property type="component" value="Unassembled WGS sequence"/>
</dbReference>
<sequence length="84" mass="8139">MSLFRNRPAAPAASGPGAAAALAGGLGRAIPLGLAALAVFALAGATCFTVEQGEPGVVLRTGAADRVAEPGLPFVNFGAPPGNR</sequence>
<reference evidence="2 3" key="1">
    <citation type="submission" date="2019-03" db="EMBL/GenBank/DDBJ databases">
        <title>Genomic Encyclopedia of Type Strains, Phase IV (KMG-IV): sequencing the most valuable type-strain genomes for metagenomic binning, comparative biology and taxonomic classification.</title>
        <authorList>
            <person name="Goeker M."/>
        </authorList>
    </citation>
    <scope>NUCLEOTIDE SEQUENCE [LARGE SCALE GENOMIC DNA]</scope>
    <source>
        <strain evidence="2 3">DSM 25287</strain>
    </source>
</reference>
<organism evidence="2 3">
    <name type="scientific">Plasticicumulans lactativorans</name>
    <dbReference type="NCBI Taxonomy" id="1133106"/>
    <lineage>
        <taxon>Bacteria</taxon>
        <taxon>Pseudomonadati</taxon>
        <taxon>Pseudomonadota</taxon>
        <taxon>Gammaproteobacteria</taxon>
        <taxon>Candidatus Competibacteraceae</taxon>
        <taxon>Plasticicumulans</taxon>
    </lineage>
</organism>
<evidence type="ECO:0000256" key="1">
    <source>
        <dbReference type="SAM" id="Phobius"/>
    </source>
</evidence>
<keyword evidence="3" id="KW-1185">Reference proteome</keyword>
<feature type="transmembrane region" description="Helical" evidence="1">
    <location>
        <begin position="30"/>
        <end position="50"/>
    </location>
</feature>
<evidence type="ECO:0008006" key="4">
    <source>
        <dbReference type="Google" id="ProtNLM"/>
    </source>
</evidence>
<gene>
    <name evidence="2" type="ORF">EV699_101223</name>
</gene>
<accession>A0A4R2L9K2</accession>
<comment type="caution">
    <text evidence="2">The sequence shown here is derived from an EMBL/GenBank/DDBJ whole genome shotgun (WGS) entry which is preliminary data.</text>
</comment>
<keyword evidence="1" id="KW-0812">Transmembrane</keyword>
<evidence type="ECO:0000313" key="3">
    <source>
        <dbReference type="Proteomes" id="UP000295765"/>
    </source>
</evidence>
<evidence type="ECO:0000313" key="2">
    <source>
        <dbReference type="EMBL" id="TCO83839.1"/>
    </source>
</evidence>
<dbReference type="EMBL" id="SLWY01000001">
    <property type="protein sequence ID" value="TCO83839.1"/>
    <property type="molecule type" value="Genomic_DNA"/>
</dbReference>
<name>A0A4R2L9K2_9GAMM</name>
<dbReference type="AlphaFoldDB" id="A0A4R2L9K2"/>
<keyword evidence="1" id="KW-0472">Membrane</keyword>
<proteinExistence type="predicted"/>
<protein>
    <recommendedName>
        <fullName evidence="4">SPFH domain/Band 7 family protein</fullName>
    </recommendedName>
</protein>
<keyword evidence="1" id="KW-1133">Transmembrane helix</keyword>